<comment type="caution">
    <text evidence="2">The sequence shown here is derived from an EMBL/GenBank/DDBJ whole genome shotgun (WGS) entry which is preliminary data.</text>
</comment>
<organism evidence="2 3">
    <name type="scientific">Rubroshorea leprosula</name>
    <dbReference type="NCBI Taxonomy" id="152421"/>
    <lineage>
        <taxon>Eukaryota</taxon>
        <taxon>Viridiplantae</taxon>
        <taxon>Streptophyta</taxon>
        <taxon>Embryophyta</taxon>
        <taxon>Tracheophyta</taxon>
        <taxon>Spermatophyta</taxon>
        <taxon>Magnoliopsida</taxon>
        <taxon>eudicotyledons</taxon>
        <taxon>Gunneridae</taxon>
        <taxon>Pentapetalae</taxon>
        <taxon>rosids</taxon>
        <taxon>malvids</taxon>
        <taxon>Malvales</taxon>
        <taxon>Dipterocarpaceae</taxon>
        <taxon>Rubroshorea</taxon>
    </lineage>
</organism>
<protein>
    <submittedName>
        <fullName evidence="2">Uncharacterized protein</fullName>
    </submittedName>
</protein>
<proteinExistence type="predicted"/>
<feature type="compositionally biased region" description="Basic and acidic residues" evidence="1">
    <location>
        <begin position="86"/>
        <end position="96"/>
    </location>
</feature>
<name>A0AAV5LFM0_9ROSI</name>
<gene>
    <name evidence="2" type="ORF">SLEP1_g44253</name>
</gene>
<evidence type="ECO:0000313" key="3">
    <source>
        <dbReference type="Proteomes" id="UP001054252"/>
    </source>
</evidence>
<sequence length="109" mass="13083">MKRMGKKVERKRRELKRSKKSMKKNEAELRRIQEQFEKVRKAIRQVHQNNSFTDAFVEINLHIFEAEHAGNFLAARQHADTLRDLMAHWSEERQDSDNDDDDDDDDDED</sequence>
<dbReference type="EMBL" id="BPVZ01000114">
    <property type="protein sequence ID" value="GKV36080.1"/>
    <property type="molecule type" value="Genomic_DNA"/>
</dbReference>
<dbReference type="AlphaFoldDB" id="A0AAV5LFM0"/>
<reference evidence="2 3" key="1">
    <citation type="journal article" date="2021" name="Commun. Biol.">
        <title>The genome of Shorea leprosula (Dipterocarpaceae) highlights the ecological relevance of drought in aseasonal tropical rainforests.</title>
        <authorList>
            <person name="Ng K.K.S."/>
            <person name="Kobayashi M.J."/>
            <person name="Fawcett J.A."/>
            <person name="Hatakeyama M."/>
            <person name="Paape T."/>
            <person name="Ng C.H."/>
            <person name="Ang C.C."/>
            <person name="Tnah L.H."/>
            <person name="Lee C.T."/>
            <person name="Nishiyama T."/>
            <person name="Sese J."/>
            <person name="O'Brien M.J."/>
            <person name="Copetti D."/>
            <person name="Mohd Noor M.I."/>
            <person name="Ong R.C."/>
            <person name="Putra M."/>
            <person name="Sireger I.Z."/>
            <person name="Indrioko S."/>
            <person name="Kosugi Y."/>
            <person name="Izuno A."/>
            <person name="Isagi Y."/>
            <person name="Lee S.L."/>
            <person name="Shimizu K.K."/>
        </authorList>
    </citation>
    <scope>NUCLEOTIDE SEQUENCE [LARGE SCALE GENOMIC DNA]</scope>
    <source>
        <strain evidence="2">214</strain>
    </source>
</reference>
<dbReference type="Proteomes" id="UP001054252">
    <property type="component" value="Unassembled WGS sequence"/>
</dbReference>
<feature type="compositionally biased region" description="Acidic residues" evidence="1">
    <location>
        <begin position="97"/>
        <end position="109"/>
    </location>
</feature>
<evidence type="ECO:0000313" key="2">
    <source>
        <dbReference type="EMBL" id="GKV36080.1"/>
    </source>
</evidence>
<accession>A0AAV5LFM0</accession>
<evidence type="ECO:0000256" key="1">
    <source>
        <dbReference type="SAM" id="MobiDB-lite"/>
    </source>
</evidence>
<feature type="compositionally biased region" description="Basic residues" evidence="1">
    <location>
        <begin position="1"/>
        <end position="22"/>
    </location>
</feature>
<feature type="region of interest" description="Disordered" evidence="1">
    <location>
        <begin position="86"/>
        <end position="109"/>
    </location>
</feature>
<keyword evidence="3" id="KW-1185">Reference proteome</keyword>
<feature type="region of interest" description="Disordered" evidence="1">
    <location>
        <begin position="1"/>
        <end position="27"/>
    </location>
</feature>